<keyword evidence="18" id="KW-1185">Reference proteome</keyword>
<dbReference type="Gene3D" id="3.40.50.720">
    <property type="entry name" value="NAD(P)-binding Rossmann-like Domain"/>
    <property type="match status" value="1"/>
</dbReference>
<evidence type="ECO:0000256" key="5">
    <source>
        <dbReference type="ARBA" id="ARBA00022679"/>
    </source>
</evidence>
<dbReference type="Gene3D" id="3.40.366.10">
    <property type="entry name" value="Malonyl-Coenzyme A Acyl Carrier Protein, domain 2"/>
    <property type="match status" value="1"/>
</dbReference>
<evidence type="ECO:0000256" key="10">
    <source>
        <dbReference type="ARBA" id="ARBA00023027"/>
    </source>
</evidence>
<evidence type="ECO:0000313" key="18">
    <source>
        <dbReference type="Proteomes" id="UP000683360"/>
    </source>
</evidence>
<dbReference type="CDD" id="cd00833">
    <property type="entry name" value="PKS"/>
    <property type="match status" value="1"/>
</dbReference>
<dbReference type="InterPro" id="IPR029058">
    <property type="entry name" value="AB_hydrolase_fold"/>
</dbReference>
<dbReference type="InterPro" id="IPR018201">
    <property type="entry name" value="Ketoacyl_synth_AS"/>
</dbReference>
<keyword evidence="10" id="KW-0520">NAD</keyword>
<dbReference type="InterPro" id="IPR020841">
    <property type="entry name" value="PKS_Beta-ketoAc_synthase_dom"/>
</dbReference>
<dbReference type="GO" id="GO:0016787">
    <property type="term" value="F:hydrolase activity"/>
    <property type="evidence" value="ECO:0007669"/>
    <property type="project" value="UniProtKB-KW"/>
</dbReference>
<dbReference type="GO" id="GO:0016491">
    <property type="term" value="F:oxidoreductase activity"/>
    <property type="evidence" value="ECO:0007669"/>
    <property type="project" value="UniProtKB-KW"/>
</dbReference>
<dbReference type="PROSITE" id="PS52004">
    <property type="entry name" value="KS3_2"/>
    <property type="match status" value="1"/>
</dbReference>
<dbReference type="PANTHER" id="PTHR43775:SF7">
    <property type="entry name" value="FATTY ACID SYNTHASE"/>
    <property type="match status" value="1"/>
</dbReference>
<dbReference type="OrthoDB" id="329835at2759"/>
<evidence type="ECO:0000256" key="14">
    <source>
        <dbReference type="ARBA" id="ARBA00044883"/>
    </source>
</evidence>
<dbReference type="InterPro" id="IPR001227">
    <property type="entry name" value="Ac_transferase_dom_sf"/>
</dbReference>
<evidence type="ECO:0000256" key="15">
    <source>
        <dbReference type="RuleBase" id="RU003694"/>
    </source>
</evidence>
<evidence type="ECO:0000256" key="3">
    <source>
        <dbReference type="ARBA" id="ARBA00022450"/>
    </source>
</evidence>
<dbReference type="PROSITE" id="PS00606">
    <property type="entry name" value="KS3_1"/>
    <property type="match status" value="1"/>
</dbReference>
<dbReference type="InterPro" id="IPR014031">
    <property type="entry name" value="Ketoacyl_synth_C"/>
</dbReference>
<dbReference type="GO" id="GO:0004312">
    <property type="term" value="F:fatty acid synthase activity"/>
    <property type="evidence" value="ECO:0007669"/>
    <property type="project" value="UniProtKB-EC"/>
</dbReference>
<dbReference type="Gene3D" id="3.40.50.1820">
    <property type="entry name" value="alpha/beta hydrolase"/>
    <property type="match status" value="1"/>
</dbReference>
<protein>
    <recommendedName>
        <fullName evidence="2">Fatty acid synthase</fullName>
        <ecNumber evidence="1">2.3.1.85</ecNumber>
    </recommendedName>
</protein>
<dbReference type="Pfam" id="PF00109">
    <property type="entry name" value="ketoacyl-synt"/>
    <property type="match status" value="1"/>
</dbReference>
<evidence type="ECO:0000256" key="13">
    <source>
        <dbReference type="ARBA" id="ARBA00023268"/>
    </source>
</evidence>
<dbReference type="GO" id="GO:0004315">
    <property type="term" value="F:3-oxoacyl-[acyl-carrier-protein] synthase activity"/>
    <property type="evidence" value="ECO:0007669"/>
    <property type="project" value="InterPro"/>
</dbReference>
<accession>A0A8S3TNG0</accession>
<dbReference type="Pfam" id="PF16197">
    <property type="entry name" value="KAsynt_C_assoc"/>
    <property type="match status" value="1"/>
</dbReference>
<dbReference type="InterPro" id="IPR050091">
    <property type="entry name" value="PKS_NRPS_Biosynth_Enz"/>
</dbReference>
<evidence type="ECO:0000256" key="12">
    <source>
        <dbReference type="ARBA" id="ARBA00023160"/>
    </source>
</evidence>
<keyword evidence="5 15" id="KW-0808">Transferase</keyword>
<evidence type="ECO:0000313" key="17">
    <source>
        <dbReference type="EMBL" id="CAG2232810.1"/>
    </source>
</evidence>
<evidence type="ECO:0000259" key="16">
    <source>
        <dbReference type="PROSITE" id="PS52004"/>
    </source>
</evidence>
<evidence type="ECO:0000256" key="4">
    <source>
        <dbReference type="ARBA" id="ARBA00022516"/>
    </source>
</evidence>
<keyword evidence="12" id="KW-0275">Fatty acid biosynthesis</keyword>
<keyword evidence="9" id="KW-0560">Oxidoreductase</keyword>
<evidence type="ECO:0000256" key="7">
    <source>
        <dbReference type="ARBA" id="ARBA00022832"/>
    </source>
</evidence>
<comment type="caution">
    <text evidence="17">The sequence shown here is derived from an EMBL/GenBank/DDBJ whole genome shotgun (WGS) entry which is preliminary data.</text>
</comment>
<dbReference type="Gene3D" id="3.40.47.10">
    <property type="match status" value="1"/>
</dbReference>
<evidence type="ECO:0000256" key="6">
    <source>
        <dbReference type="ARBA" id="ARBA00022801"/>
    </source>
</evidence>
<organism evidence="17 18">
    <name type="scientific">Mytilus edulis</name>
    <name type="common">Blue mussel</name>
    <dbReference type="NCBI Taxonomy" id="6550"/>
    <lineage>
        <taxon>Eukaryota</taxon>
        <taxon>Metazoa</taxon>
        <taxon>Spiralia</taxon>
        <taxon>Lophotrochozoa</taxon>
        <taxon>Mollusca</taxon>
        <taxon>Bivalvia</taxon>
        <taxon>Autobranchia</taxon>
        <taxon>Pteriomorphia</taxon>
        <taxon>Mytilida</taxon>
        <taxon>Mytiloidea</taxon>
        <taxon>Mytilidae</taxon>
        <taxon>Mytilinae</taxon>
        <taxon>Mytilus</taxon>
    </lineage>
</organism>
<evidence type="ECO:0000256" key="11">
    <source>
        <dbReference type="ARBA" id="ARBA00023098"/>
    </source>
</evidence>
<keyword evidence="17" id="KW-0012">Acyltransferase</keyword>
<keyword evidence="8" id="KW-0521">NADP</keyword>
<keyword evidence="11" id="KW-0443">Lipid metabolism</keyword>
<name>A0A8S3TNG0_MYTED</name>
<evidence type="ECO:0000256" key="8">
    <source>
        <dbReference type="ARBA" id="ARBA00022857"/>
    </source>
</evidence>
<dbReference type="SUPFAM" id="SSF53901">
    <property type="entry name" value="Thiolase-like"/>
    <property type="match status" value="1"/>
</dbReference>
<dbReference type="SMART" id="SM00825">
    <property type="entry name" value="PKS_KS"/>
    <property type="match status" value="1"/>
</dbReference>
<feature type="domain" description="Ketosynthase family 3 (KS3)" evidence="16">
    <location>
        <begin position="9"/>
        <end position="409"/>
    </location>
</feature>
<keyword evidence="3" id="KW-0596">Phosphopantetheine</keyword>
<keyword evidence="7" id="KW-0276">Fatty acid metabolism</keyword>
<reference evidence="17" key="1">
    <citation type="submission" date="2021-03" db="EMBL/GenBank/DDBJ databases">
        <authorList>
            <person name="Bekaert M."/>
        </authorList>
    </citation>
    <scope>NUCLEOTIDE SEQUENCE</scope>
</reference>
<dbReference type="EC" id="2.3.1.85" evidence="1"/>
<dbReference type="Gene3D" id="3.30.70.3290">
    <property type="match status" value="1"/>
</dbReference>
<evidence type="ECO:0000256" key="1">
    <source>
        <dbReference type="ARBA" id="ARBA00012873"/>
    </source>
</evidence>
<gene>
    <name evidence="17" type="ORF">MEDL_45467</name>
</gene>
<dbReference type="Proteomes" id="UP000683360">
    <property type="component" value="Unassembled WGS sequence"/>
</dbReference>
<keyword evidence="6" id="KW-0378">Hydrolase</keyword>
<evidence type="ECO:0000256" key="2">
    <source>
        <dbReference type="ARBA" id="ARBA00018769"/>
    </source>
</evidence>
<evidence type="ECO:0000256" key="9">
    <source>
        <dbReference type="ARBA" id="ARBA00023002"/>
    </source>
</evidence>
<dbReference type="InterPro" id="IPR014030">
    <property type="entry name" value="Ketoacyl_synth_N"/>
</dbReference>
<dbReference type="Pfam" id="PF02801">
    <property type="entry name" value="Ketoacyl-synt_C"/>
    <property type="match status" value="1"/>
</dbReference>
<dbReference type="EMBL" id="CAJPWZ010002189">
    <property type="protein sequence ID" value="CAG2232810.1"/>
    <property type="molecule type" value="Genomic_DNA"/>
</dbReference>
<keyword evidence="13" id="KW-0511">Multifunctional enzyme</keyword>
<keyword evidence="4" id="KW-0444">Lipid biosynthesis</keyword>
<dbReference type="GO" id="GO:0006633">
    <property type="term" value="P:fatty acid biosynthetic process"/>
    <property type="evidence" value="ECO:0007669"/>
    <property type="project" value="UniProtKB-KW"/>
</dbReference>
<dbReference type="InterPro" id="IPR016039">
    <property type="entry name" value="Thiolase-like"/>
</dbReference>
<sequence>MRFKGGRAEGKAVIAGLSCRLPKSDNIDEFWNNLINGKDMIGETRWPVGLYDTPPRAGLINGIDKFDAGFFRFTDSEAHNMNPLLRHLFEVSYECITDSGIPLSVLHSNTTGTYTACFIPDNDPLETSRCGDSKYCTTVSMITGHLMNQFRFTGPSATVDTACSSSVSAMEMAVQDLMTGRCQFALVTACNLLLNPSYLQQMSFLGMLSSEGQSRVFDADAKGYVRAEGVVSILLTRQASLCQRIYCSVIDVKTSCNGYNPDGITFPSKDCQCALMKEIYKRSEIKSDDIAFMELHSTGTPVGDPIEARSVTEAICSTRVKPLLIGSVKANMGHSEATAGLASLVKCILAARHGIIPPQINFKTPNPNIEAIKEGKIVVVKEPTELKDGYIGLNSFGFGGANGHVVLKPFKRKRKAMGKNFCLIPVTARTVQEQEAIKNFVSKNKDDVTLMAHLSLSLLSYDVRRQIRGYFISDPNSPELTQRFSNEAPTCSELWLCLQDFIWDMLDFNPQLLNNGCFMKSIVQSQVIVKDKIGLKMIMTEALKLPVKPTTANGFVKAIAVMIGIVDCLQAAKVKMSGVYGIGLSEIVACYVDNSLTREQCLRVAYIIGQTIEEHSRHSAKDYKIYKVKLSLQEMYCLGPKVKVLTTLSDDSAIIGITNGYADKTLELIHDKGGYYQQLTDGIILYCRLLDSLTEKVKDKLKVVIQEPKMRSGLMKNPKHLQHPDQYVDSGAVSSILNRVVRAHDILQSMPSNVTLINVNLNGVHAVISEESKSIDCKPCPVSFLKTLGEIHMIGQPMDVSVFYQSDFPLDVKSPSISSLIRWDHSYSWSIPDWPEFFSRGIKTALDRGITFSNLDLNQNTDTVNELLQGAVVQILQGKQRFAVHNDGIVLFSGNFMLSSEKLDLPKIPGYDLDVNENIEYAEDSDLLQKTEILWEDNWLDFINTVLEFNMEYLEGGLIKVMIDPIAVQEEVKDCANVLAVAEKYTGLCKAGSLLVQNSVTFDKPAVTRKSNISDYNMTAVNIVLAYSIQSQKSDKIMVYQGINNKTKTDVLGLVLMTEEDVICKEIPLAADDKWRIEDIEQIIPYLISLFLLSESTEFVEKPRLLICPPIDTVGMYLMALSSEDSGISVFTSSYDIETRQMVESTFPFVCVLPGDNLVQSIKAMTQGEGCDVCIKFTSGELNTCIDFIGSGGKFLQCAKPLEPLELEKLQHNKTFILVDVKKAFFSFLSRSQEEIQTLLYEMRDGAVGKLKEAGYPETKGMLYSLDERSHFLNPISITQILNVLDEPGINLTDSFKCLMEADMLAMERLHNVITTKPKDFSLWERVQFDSQNSEDDENDDTLNEAQLASACESVDLKISQPSKDVVIVRVPNVQITLLDDTDGKMLFPPDYRATSTPMVTLRVDKESDDLHESYIDIPLSDNSIMCSKKESLVPKLLPPQAMIVTPVPDKRRKKSRPMDLVFINSPGMSPGKAFTPITPSIRSLLTPAIKEPSLVPLNSSSKHDKPLYIVHPITVITPMLYRCYRQQVLTSSLDTHLLDLYLEIGALVNFLMMFVPVPSIQMLQNILHQLPNQEARIQTVVEMSFKNVEICMTTTKTKWLSAKEKLFSKMKGAKQDVGKCSMADAAQEVLSWKRREQDADFIKSVNMVNKYKNTRGKFQGDIHLLRIKSDPVMCEHLPVDYGLQSWCTGKVHITFYNGSHETFLNRDSGKEVAEEITKILSLVK</sequence>
<dbReference type="InterPro" id="IPR032821">
    <property type="entry name" value="PKS_assoc"/>
</dbReference>
<proteinExistence type="inferred from homology"/>
<comment type="catalytic activity">
    <reaction evidence="14">
        <text>acetyl-CoA + n malonyl-CoA + 2n NADPH + 2n H(+) = a long-chain fatty acid + (n+1) CoA + n CO2 + 2n NADP(+).</text>
        <dbReference type="EC" id="2.3.1.85"/>
    </reaction>
</comment>
<comment type="similarity">
    <text evidence="15">Belongs to the thiolase-like superfamily. Beta-ketoacyl-ACP synthases family.</text>
</comment>
<dbReference type="PANTHER" id="PTHR43775">
    <property type="entry name" value="FATTY ACID SYNTHASE"/>
    <property type="match status" value="1"/>
</dbReference>